<feature type="compositionally biased region" description="Basic and acidic residues" evidence="8">
    <location>
        <begin position="1000"/>
        <end position="1010"/>
    </location>
</feature>
<evidence type="ECO:0000256" key="4">
    <source>
        <dbReference type="ARBA" id="ARBA00022884"/>
    </source>
</evidence>
<dbReference type="InterPro" id="IPR027512">
    <property type="entry name" value="EIF3A"/>
</dbReference>
<comment type="function">
    <text evidence="7">RNA-binding component of the eukaryotic translation initiation factor 3 (eIF-3) complex, which is involved in protein synthesis of a specialized repertoire of mRNAs and, together with other initiation factors, stimulates binding of mRNA and methionyl-tRNAi to the 40S ribosome. The eIF-3 complex specifically targets and initiates translation of a subset of mRNAs involved in cell proliferation.</text>
</comment>
<sequence>MGSRYVTQKPENALKRAEELIAVGQNGSALQLLHEIVLSRRSRSTAIASLEPIMLKFIELCVQMRKGKTAKEGLHQYKNIQQNNNITTIEVVIKKFIDLSEQKVADAQAKADKIALDSIDDLEATETPESIILSTVSGEASKDRTDREVVTPWLKFLWEAYRTALDILRNNARLETLYQIVATQAFGFCLKYTRKTEFRRLCDLLRQHLATAAKYAHQPHSINLSDPDTLQRHLDTRFIQLSAATDLELWQEGFRSIEDIYNLLSMSKKAPRSFMMANYYEKLARILLVGENYLFHAAAWNRYYAIARQNRNLSEDEHDRMASMVLLSALSIPIIQTGRSKGGSEEAENKEKAQRLANLLRAPRPPTREILLRDALAKTVLARVKPELRELYDILEVQFHPLSICKKIAPIMQQLQANPDFAKYVRPIHQIILTRLLQQLSQVYTTIKIESVLKLAAFPEPYNLDIHKIEKFIMNGCKKGELSIRIDHRNKSLTFESDLFMTSKSTGVDGPKLSTLSSTQTMGIQLAQLAKRLHTAVLLVDPSKADAAKKAKAAAFATAIASAEEEHQETFKRRALIERKKELREAEIARKVEEEQRLKKLKIEKEQQAEKQRLEEESRRREIERVAQQKATLEKEEARKLAEKMAEDLTKRKIKVDKEELEGLDADKLMALQVKQLEQERRDLQARLKILARRNDFVERAFRKEEIPLLLKDFEEQKEAEKTFQDALREATIEAARKKHTEAMQVKERMMRMLPDYREYRSKLEVKRNEEYHKLEQEAAKQIAAAKEKRKADYIKRKEEDRRRAEEEERIAAEEAEARRKMEEEEEFLENKRQEELAVRKAEEAERMRKLDEQAAKQREREKAAEDKLAGRITATSTPGTKYVPPAAAASTGAAASKWIPGVARTASAAPATPTPGAAWAPKAGTGAAPSAGGGGWRDRVAANAGQAMERSASSPTASPIEPTGSTPYSSSTYTPPSARAGPPMDRGGSTESGWRVRAAQKEAGGEGGERPSPFGAAKPAGVWTPPSRSTSGGAAPEQKPASTPSSTAWRPKSGGGN</sequence>
<dbReference type="InterPro" id="IPR054711">
    <property type="entry name" value="eIF3a_PCI_TPR-like"/>
</dbReference>
<dbReference type="GO" id="GO:0001732">
    <property type="term" value="P:formation of cytoplasmic translation initiation complex"/>
    <property type="evidence" value="ECO:0007669"/>
    <property type="project" value="UniProtKB-UniRule"/>
</dbReference>
<evidence type="ECO:0000313" key="11">
    <source>
        <dbReference type="Proteomes" id="UP000319731"/>
    </source>
</evidence>
<dbReference type="Proteomes" id="UP000319731">
    <property type="component" value="Unassembled WGS sequence"/>
</dbReference>
<dbReference type="Gene3D" id="4.10.860.10">
    <property type="entry name" value="UVR domain"/>
    <property type="match status" value="1"/>
</dbReference>
<dbReference type="AlphaFoldDB" id="A0A507BRT0"/>
<dbReference type="GO" id="GO:0003743">
    <property type="term" value="F:translation initiation factor activity"/>
    <property type="evidence" value="ECO:0007669"/>
    <property type="project" value="UniProtKB-UniRule"/>
</dbReference>
<evidence type="ECO:0000313" key="10">
    <source>
        <dbReference type="EMBL" id="TPX30121.1"/>
    </source>
</evidence>
<accession>A0A507BRT0</accession>
<reference evidence="10 11" key="1">
    <citation type="journal article" date="2019" name="Sci. Rep.">
        <title>Comparative genomics of chytrid fungi reveal insights into the obligate biotrophic and pathogenic lifestyle of Synchytrium endobioticum.</title>
        <authorList>
            <person name="van de Vossenberg B.T.L.H."/>
            <person name="Warris S."/>
            <person name="Nguyen H.D.T."/>
            <person name="van Gent-Pelzer M.P.E."/>
            <person name="Joly D.L."/>
            <person name="van de Geest H.C."/>
            <person name="Bonants P.J.M."/>
            <person name="Smith D.S."/>
            <person name="Levesque C.A."/>
            <person name="van der Lee T.A.J."/>
        </authorList>
    </citation>
    <scope>NUCLEOTIDE SEQUENCE [LARGE SCALE GENOMIC DNA]</scope>
    <source>
        <strain evidence="10 11">JEL517</strain>
    </source>
</reference>
<dbReference type="OrthoDB" id="18884at2759"/>
<feature type="coiled-coil region" evidence="7">
    <location>
        <begin position="560"/>
        <end position="701"/>
    </location>
</feature>
<comment type="subunit">
    <text evidence="7">Component of the eukaryotic translation initiation factor 3 (eIF-3) complex.</text>
</comment>
<feature type="domain" description="PCI" evidence="9">
    <location>
        <begin position="318"/>
        <end position="500"/>
    </location>
</feature>
<evidence type="ECO:0000256" key="3">
    <source>
        <dbReference type="ARBA" id="ARBA00022540"/>
    </source>
</evidence>
<evidence type="ECO:0000256" key="5">
    <source>
        <dbReference type="ARBA" id="ARBA00022917"/>
    </source>
</evidence>
<dbReference type="SMART" id="SM00088">
    <property type="entry name" value="PINT"/>
    <property type="match status" value="1"/>
</dbReference>
<evidence type="ECO:0000256" key="8">
    <source>
        <dbReference type="SAM" id="MobiDB-lite"/>
    </source>
</evidence>
<gene>
    <name evidence="7" type="primary">TIF32</name>
    <name evidence="10" type="ORF">SmJEL517_g06243</name>
</gene>
<evidence type="ECO:0000259" key="9">
    <source>
        <dbReference type="PROSITE" id="PS50250"/>
    </source>
</evidence>
<name>A0A507BRT0_9FUNG</name>
<dbReference type="GO" id="GO:0016282">
    <property type="term" value="C:eukaryotic 43S preinitiation complex"/>
    <property type="evidence" value="ECO:0007669"/>
    <property type="project" value="UniProtKB-UniRule"/>
</dbReference>
<dbReference type="GO" id="GO:0003729">
    <property type="term" value="F:mRNA binding"/>
    <property type="evidence" value="ECO:0007669"/>
    <property type="project" value="TreeGrafter"/>
</dbReference>
<keyword evidence="6 7" id="KW-0175">Coiled coil</keyword>
<dbReference type="Pfam" id="PF01399">
    <property type="entry name" value="PCI"/>
    <property type="match status" value="1"/>
</dbReference>
<dbReference type="GO" id="GO:0071541">
    <property type="term" value="C:eukaryotic translation initiation factor 3 complex, eIF3m"/>
    <property type="evidence" value="ECO:0007669"/>
    <property type="project" value="TreeGrafter"/>
</dbReference>
<dbReference type="InterPro" id="IPR000717">
    <property type="entry name" value="PCI_dom"/>
</dbReference>
<dbReference type="PANTHER" id="PTHR14005:SF0">
    <property type="entry name" value="EUKARYOTIC TRANSLATION INITIATION FACTOR 3 SUBUNIT A"/>
    <property type="match status" value="1"/>
</dbReference>
<dbReference type="GO" id="GO:0043614">
    <property type="term" value="C:multi-eIF complex"/>
    <property type="evidence" value="ECO:0007669"/>
    <property type="project" value="TreeGrafter"/>
</dbReference>
<dbReference type="GO" id="GO:0002188">
    <property type="term" value="P:translation reinitiation"/>
    <property type="evidence" value="ECO:0007669"/>
    <property type="project" value="TreeGrafter"/>
</dbReference>
<feature type="compositionally biased region" description="Basic and acidic residues" evidence="8">
    <location>
        <begin position="786"/>
        <end position="870"/>
    </location>
</feature>
<keyword evidence="2 7" id="KW-0963">Cytoplasm</keyword>
<comment type="similarity">
    <text evidence="7">Belongs to the eIF-3 subunit A family.</text>
</comment>
<dbReference type="GO" id="GO:0033290">
    <property type="term" value="C:eukaryotic 48S preinitiation complex"/>
    <property type="evidence" value="ECO:0007669"/>
    <property type="project" value="UniProtKB-UniRule"/>
</dbReference>
<proteinExistence type="inferred from homology"/>
<feature type="compositionally biased region" description="Low complexity" evidence="8">
    <location>
        <begin position="887"/>
        <end position="931"/>
    </location>
</feature>
<dbReference type="GO" id="GO:0071540">
    <property type="term" value="C:eukaryotic translation initiation factor 3 complex, eIF3e"/>
    <property type="evidence" value="ECO:0007669"/>
    <property type="project" value="TreeGrafter"/>
</dbReference>
<protein>
    <recommendedName>
        <fullName evidence="7">Eukaryotic translation initiation factor 3 subunit A</fullName>
        <shortName evidence="7">eIF3a</shortName>
    </recommendedName>
    <alternativeName>
        <fullName evidence="7">Eukaryotic translation initiation factor 3 110 kDa subunit homolog</fullName>
        <shortName evidence="7">eIF3 p110</shortName>
    </alternativeName>
    <alternativeName>
        <fullName evidence="7">Translation initiation factor eIF3, p110 subunit homolog</fullName>
    </alternativeName>
</protein>
<keyword evidence="3 7" id="KW-0396">Initiation factor</keyword>
<dbReference type="EMBL" id="QEAO01000096">
    <property type="protein sequence ID" value="TPX30121.1"/>
    <property type="molecule type" value="Genomic_DNA"/>
</dbReference>
<dbReference type="HAMAP" id="MF_03000">
    <property type="entry name" value="eIF3a"/>
    <property type="match status" value="1"/>
</dbReference>
<comment type="subcellular location">
    <subcellularLocation>
        <location evidence="1 7">Cytoplasm</location>
    </subcellularLocation>
</comment>
<evidence type="ECO:0000256" key="2">
    <source>
        <dbReference type="ARBA" id="ARBA00022490"/>
    </source>
</evidence>
<dbReference type="PROSITE" id="PS50250">
    <property type="entry name" value="PCI"/>
    <property type="match status" value="1"/>
</dbReference>
<keyword evidence="4 7" id="KW-0694">RNA-binding</keyword>
<evidence type="ECO:0000256" key="1">
    <source>
        <dbReference type="ARBA" id="ARBA00004496"/>
    </source>
</evidence>
<feature type="region of interest" description="Disordered" evidence="8">
    <location>
        <begin position="786"/>
        <end position="1058"/>
    </location>
</feature>
<dbReference type="STRING" id="1806994.A0A507BRT0"/>
<evidence type="ECO:0000256" key="7">
    <source>
        <dbReference type="HAMAP-Rule" id="MF_03000"/>
    </source>
</evidence>
<organism evidence="10 11">
    <name type="scientific">Synchytrium microbalum</name>
    <dbReference type="NCBI Taxonomy" id="1806994"/>
    <lineage>
        <taxon>Eukaryota</taxon>
        <taxon>Fungi</taxon>
        <taxon>Fungi incertae sedis</taxon>
        <taxon>Chytridiomycota</taxon>
        <taxon>Chytridiomycota incertae sedis</taxon>
        <taxon>Chytridiomycetes</taxon>
        <taxon>Synchytriales</taxon>
        <taxon>Synchytriaceae</taxon>
        <taxon>Synchytrium</taxon>
    </lineage>
</organism>
<dbReference type="Gene3D" id="1.25.40.860">
    <property type="match status" value="1"/>
</dbReference>
<keyword evidence="5 7" id="KW-0648">Protein biosynthesis</keyword>
<feature type="compositionally biased region" description="Low complexity" evidence="8">
    <location>
        <begin position="963"/>
        <end position="978"/>
    </location>
</feature>
<comment type="caution">
    <text evidence="10">The sequence shown here is derived from an EMBL/GenBank/DDBJ whole genome shotgun (WGS) entry which is preliminary data.</text>
</comment>
<evidence type="ECO:0000256" key="6">
    <source>
        <dbReference type="ARBA" id="ARBA00023054"/>
    </source>
</evidence>
<dbReference type="FunFam" id="1.25.40.860:FF:000003">
    <property type="entry name" value="Eukaryotic translation initiation factor 3 subunit A"/>
    <property type="match status" value="1"/>
</dbReference>
<dbReference type="PANTHER" id="PTHR14005">
    <property type="entry name" value="EUKARYOTIC TRANSLATION INITIATION FACTOR 3, THETA SUBUNIT"/>
    <property type="match status" value="1"/>
</dbReference>
<keyword evidence="11" id="KW-1185">Reference proteome</keyword>
<dbReference type="FunFam" id="4.10.860.10:FF:000001">
    <property type="entry name" value="Eukaryotic translation initiation factor 3 subunit A"/>
    <property type="match status" value="1"/>
</dbReference>
<dbReference type="Pfam" id="PF22591">
    <property type="entry name" value="eIF3a_PCI_TPR-like"/>
    <property type="match status" value="1"/>
</dbReference>